<protein>
    <recommendedName>
        <fullName evidence="3">DUF1631 domain-containing protein</fullName>
    </recommendedName>
</protein>
<name>A0A2A5WK21_9GAMM</name>
<gene>
    <name evidence="1" type="ORF">CNE99_09215</name>
</gene>
<dbReference type="Pfam" id="PF07793">
    <property type="entry name" value="DUF1631"/>
    <property type="match status" value="1"/>
</dbReference>
<dbReference type="AlphaFoldDB" id="A0A2A5WK21"/>
<comment type="caution">
    <text evidence="1">The sequence shown here is derived from an EMBL/GenBank/DDBJ whole genome shotgun (WGS) entry which is preliminary data.</text>
</comment>
<dbReference type="InterPro" id="IPR012434">
    <property type="entry name" value="DUF1631"/>
</dbReference>
<evidence type="ECO:0000313" key="2">
    <source>
        <dbReference type="Proteomes" id="UP000219327"/>
    </source>
</evidence>
<evidence type="ECO:0008006" key="3">
    <source>
        <dbReference type="Google" id="ProtNLM"/>
    </source>
</evidence>
<accession>A0A2A5WK21</accession>
<dbReference type="EMBL" id="NTKD01000061">
    <property type="protein sequence ID" value="PDH36761.1"/>
    <property type="molecule type" value="Genomic_DNA"/>
</dbReference>
<sequence length="344" mass="39023">MSDQLQNLSLDNVNAALRVHYSPLKPTGADISTSALCELLIKLPAMSIDEHVDTIQVQLGKHHPGLHLSPDDFSLIAFVDDAITQILRKTDLDFRVEAYVRDIAPFVAVEALEEEDIRIIPHRTPILRLIDILISECIGWSEDPGILGDQFIDRIDEPVRAMISDRYTLEECLHQLVSLFGKENPIYEILKSRLCDSEMADLASEKGKFHAAMRPNEIMEGKQLPLFIIFMLQGSWYEFMQHVFNAFGPDSKEWKRVGKLTEALVWSLMPQENVDRQRELTVEIPRSIAEFCEHMPFDTSKTVSSMADVEEEHDKIMAGHPSEGCDFDLLDIDKSVCETTVGIE</sequence>
<proteinExistence type="predicted"/>
<organism evidence="1 2">
    <name type="scientific">OM182 bacterium MED-G24</name>
    <dbReference type="NCBI Taxonomy" id="1986255"/>
    <lineage>
        <taxon>Bacteria</taxon>
        <taxon>Pseudomonadati</taxon>
        <taxon>Pseudomonadota</taxon>
        <taxon>Gammaproteobacteria</taxon>
        <taxon>OMG group</taxon>
        <taxon>OM182 clade</taxon>
    </lineage>
</organism>
<reference evidence="1 2" key="1">
    <citation type="submission" date="2017-08" db="EMBL/GenBank/DDBJ databases">
        <title>Fine stratification of microbial communities through a metagenomic profile of the photic zone.</title>
        <authorList>
            <person name="Haro-Moreno J.M."/>
            <person name="Lopez-Perez M."/>
            <person name="De La Torre J."/>
            <person name="Picazo A."/>
            <person name="Camacho A."/>
            <person name="Rodriguez-Valera F."/>
        </authorList>
    </citation>
    <scope>NUCLEOTIDE SEQUENCE [LARGE SCALE GENOMIC DNA]</scope>
    <source>
        <strain evidence="1">MED-G24</strain>
    </source>
</reference>
<dbReference type="Proteomes" id="UP000219327">
    <property type="component" value="Unassembled WGS sequence"/>
</dbReference>
<evidence type="ECO:0000313" key="1">
    <source>
        <dbReference type="EMBL" id="PDH36761.1"/>
    </source>
</evidence>